<dbReference type="SMART" id="SM00717">
    <property type="entry name" value="SANT"/>
    <property type="match status" value="2"/>
</dbReference>
<dbReference type="PROSITE" id="PS51293">
    <property type="entry name" value="SANT"/>
    <property type="match status" value="2"/>
</dbReference>
<dbReference type="OrthoDB" id="10258692at2759"/>
<feature type="region of interest" description="Disordered" evidence="4">
    <location>
        <begin position="1141"/>
        <end position="1169"/>
    </location>
</feature>
<feature type="region of interest" description="Disordered" evidence="4">
    <location>
        <begin position="171"/>
        <end position="226"/>
    </location>
</feature>
<dbReference type="Gene3D" id="1.20.5.430">
    <property type="match status" value="1"/>
</dbReference>
<evidence type="ECO:0000313" key="8">
    <source>
        <dbReference type="EnsemblMetazoa" id="XP_014256329.1"/>
    </source>
</evidence>
<dbReference type="GO" id="GO:0000785">
    <property type="term" value="C:chromatin"/>
    <property type="evidence" value="ECO:0007669"/>
    <property type="project" value="TreeGrafter"/>
</dbReference>
<organism evidence="8 9">
    <name type="scientific">Cimex lectularius</name>
    <name type="common">Bed bug</name>
    <name type="synonym">Acanthia lectularia</name>
    <dbReference type="NCBI Taxonomy" id="79782"/>
    <lineage>
        <taxon>Eukaryota</taxon>
        <taxon>Metazoa</taxon>
        <taxon>Ecdysozoa</taxon>
        <taxon>Arthropoda</taxon>
        <taxon>Hexapoda</taxon>
        <taxon>Insecta</taxon>
        <taxon>Pterygota</taxon>
        <taxon>Neoptera</taxon>
        <taxon>Paraneoptera</taxon>
        <taxon>Hemiptera</taxon>
        <taxon>Heteroptera</taxon>
        <taxon>Panheteroptera</taxon>
        <taxon>Cimicomorpha</taxon>
        <taxon>Cimicidae</taxon>
        <taxon>Cimex</taxon>
    </lineage>
</organism>
<feature type="region of interest" description="Disordered" evidence="4">
    <location>
        <begin position="1845"/>
        <end position="1871"/>
    </location>
</feature>
<name>A0A8I6S3S5_CIMLE</name>
<dbReference type="EnsemblMetazoa" id="XM_014400843.2">
    <property type="protein sequence ID" value="XP_014256329.1"/>
    <property type="gene ID" value="LOC106670463"/>
</dbReference>
<feature type="region of interest" description="Disordered" evidence="4">
    <location>
        <begin position="1413"/>
        <end position="1562"/>
    </location>
</feature>
<dbReference type="PANTHER" id="PTHR13992">
    <property type="entry name" value="NUCLEAR RECEPTOR CO-REPRESSOR RELATED NCOR"/>
    <property type="match status" value="1"/>
</dbReference>
<feature type="domain" description="SANT" evidence="6">
    <location>
        <begin position="841"/>
        <end position="889"/>
    </location>
</feature>
<feature type="domain" description="HTH myb-type" evidence="7">
    <location>
        <begin position="842"/>
        <end position="889"/>
    </location>
</feature>
<dbReference type="Proteomes" id="UP000494040">
    <property type="component" value="Unassembled WGS sequence"/>
</dbReference>
<dbReference type="RefSeq" id="XP_014256329.1">
    <property type="nucleotide sequence ID" value="XM_014400843.2"/>
</dbReference>
<keyword evidence="3" id="KW-0175">Coiled coil</keyword>
<feature type="compositionally biased region" description="Pro residues" evidence="4">
    <location>
        <begin position="1905"/>
        <end position="1915"/>
    </location>
</feature>
<feature type="compositionally biased region" description="Polar residues" evidence="4">
    <location>
        <begin position="983"/>
        <end position="996"/>
    </location>
</feature>
<keyword evidence="9" id="KW-1185">Reference proteome</keyword>
<protein>
    <recommendedName>
        <fullName evidence="10">Nuclear receptor corepressor 1</fullName>
    </recommendedName>
</protein>
<feature type="compositionally biased region" description="Basic and acidic residues" evidence="4">
    <location>
        <begin position="900"/>
        <end position="909"/>
    </location>
</feature>
<feature type="region of interest" description="Disordered" evidence="4">
    <location>
        <begin position="1649"/>
        <end position="1677"/>
    </location>
</feature>
<dbReference type="FunFam" id="1.10.10.60:FF:000026">
    <property type="entry name" value="Nuclear receptor corepressor 2 isoform 1"/>
    <property type="match status" value="1"/>
</dbReference>
<feature type="region of interest" description="Disordered" evidence="4">
    <location>
        <begin position="1354"/>
        <end position="1378"/>
    </location>
</feature>
<dbReference type="GO" id="GO:0006357">
    <property type="term" value="P:regulation of transcription by RNA polymerase II"/>
    <property type="evidence" value="ECO:0007669"/>
    <property type="project" value="TreeGrafter"/>
</dbReference>
<evidence type="ECO:0000313" key="9">
    <source>
        <dbReference type="Proteomes" id="UP000494040"/>
    </source>
</evidence>
<feature type="compositionally biased region" description="Polar residues" evidence="4">
    <location>
        <begin position="74"/>
        <end position="85"/>
    </location>
</feature>
<feature type="domain" description="SANT" evidence="6">
    <location>
        <begin position="502"/>
        <end position="553"/>
    </location>
</feature>
<reference evidence="8" key="1">
    <citation type="submission" date="2022-01" db="UniProtKB">
        <authorList>
            <consortium name="EnsemblMetazoa"/>
        </authorList>
    </citation>
    <scope>IDENTIFICATION</scope>
</reference>
<feature type="compositionally biased region" description="Polar residues" evidence="4">
    <location>
        <begin position="1511"/>
        <end position="1521"/>
    </location>
</feature>
<evidence type="ECO:0008006" key="10">
    <source>
        <dbReference type="Google" id="ProtNLM"/>
    </source>
</evidence>
<feature type="compositionally biased region" description="Basic and acidic residues" evidence="4">
    <location>
        <begin position="1523"/>
        <end position="1534"/>
    </location>
</feature>
<dbReference type="Gene3D" id="1.10.10.60">
    <property type="entry name" value="Homeodomain-like"/>
    <property type="match status" value="2"/>
</dbReference>
<evidence type="ECO:0000259" key="5">
    <source>
        <dbReference type="PROSITE" id="PS50090"/>
    </source>
</evidence>
<evidence type="ECO:0000256" key="1">
    <source>
        <dbReference type="ARBA" id="ARBA00004123"/>
    </source>
</evidence>
<evidence type="ECO:0000259" key="7">
    <source>
        <dbReference type="PROSITE" id="PS51294"/>
    </source>
</evidence>
<dbReference type="GeneID" id="106670463"/>
<feature type="compositionally biased region" description="Low complexity" evidence="4">
    <location>
        <begin position="1650"/>
        <end position="1670"/>
    </location>
</feature>
<feature type="compositionally biased region" description="Low complexity" evidence="4">
    <location>
        <begin position="64"/>
        <end position="73"/>
    </location>
</feature>
<dbReference type="PROSITE" id="PS50090">
    <property type="entry name" value="MYB_LIKE"/>
    <property type="match status" value="1"/>
</dbReference>
<feature type="compositionally biased region" description="Low complexity" evidence="4">
    <location>
        <begin position="1592"/>
        <end position="1624"/>
    </location>
</feature>
<feature type="region of interest" description="Disordered" evidence="4">
    <location>
        <begin position="1703"/>
        <end position="1761"/>
    </location>
</feature>
<dbReference type="InterPro" id="IPR017930">
    <property type="entry name" value="Myb_dom"/>
</dbReference>
<feature type="compositionally biased region" description="Low complexity" evidence="4">
    <location>
        <begin position="1710"/>
        <end position="1750"/>
    </location>
</feature>
<dbReference type="CDD" id="cd00167">
    <property type="entry name" value="SANT"/>
    <property type="match status" value="1"/>
</dbReference>
<dbReference type="InterPro" id="IPR031557">
    <property type="entry name" value="N-CoR_GPS2_interact"/>
</dbReference>
<dbReference type="OMA" id="EQYSANT"/>
<accession>A0A8I6S3S5</accession>
<evidence type="ECO:0000259" key="6">
    <source>
        <dbReference type="PROSITE" id="PS51293"/>
    </source>
</evidence>
<evidence type="ECO:0000256" key="3">
    <source>
        <dbReference type="ARBA" id="ARBA00023054"/>
    </source>
</evidence>
<feature type="region of interest" description="Disordered" evidence="4">
    <location>
        <begin position="898"/>
        <end position="1084"/>
    </location>
</feature>
<dbReference type="InterPro" id="IPR001005">
    <property type="entry name" value="SANT/Myb"/>
</dbReference>
<dbReference type="PANTHER" id="PTHR13992:SF39">
    <property type="entry name" value="SMRTER, ISOFORM G"/>
    <property type="match status" value="1"/>
</dbReference>
<comment type="similarity">
    <text evidence="2">Belongs to the N-CoR nuclear receptor corepressors family.</text>
</comment>
<dbReference type="InterPro" id="IPR051571">
    <property type="entry name" value="N-CoR_corepressor"/>
</dbReference>
<feature type="compositionally biased region" description="Basic and acidic residues" evidence="4">
    <location>
        <begin position="196"/>
        <end position="217"/>
    </location>
</feature>
<feature type="region of interest" description="Disordered" evidence="4">
    <location>
        <begin position="64"/>
        <end position="85"/>
    </location>
</feature>
<evidence type="ECO:0000256" key="2">
    <source>
        <dbReference type="ARBA" id="ARBA00010097"/>
    </source>
</evidence>
<feature type="region of interest" description="Disordered" evidence="4">
    <location>
        <begin position="287"/>
        <end position="311"/>
    </location>
</feature>
<dbReference type="SUPFAM" id="SSF81995">
    <property type="entry name" value="beta-sandwich domain of Sec23/24"/>
    <property type="match status" value="1"/>
</dbReference>
<proteinExistence type="inferred from homology"/>
<feature type="compositionally biased region" description="Basic and acidic residues" evidence="4">
    <location>
        <begin position="1493"/>
        <end position="1510"/>
    </location>
</feature>
<dbReference type="SUPFAM" id="SSF46689">
    <property type="entry name" value="Homeodomain-like"/>
    <property type="match status" value="2"/>
</dbReference>
<sequence>MEAVVHHLDRLVTMPSQSQMSYRGSSSLHGRQSQSQASELCYKSGSSVAGSAVGVSGVVGSSGLSSITSSSGSQRGHSPATYTGSASANYTPMRYIHQSPYAPSPGVVTPVSTFRDFHRENSSRSSAIVSDRQNLEYLRDGPVPGQVKPRISLLQSSDYLALSRNRQLQNENYRDSIGPPNLPPLDVSSSPVKKIRLGEPKDVQRNLRIDTRAKQSEQNEDDGQPAAAYTPQVEAISPTLPSEAQQEDANFRSTKDHLLHGISKVDREISETELQISKLKRKLQELEEAAKKPATQTEEEEVPQPKHQSPAQKIYAENRRKAQEAHMLLKNLGPKIELPLYNQPSDTAVYHENKRRHLLFKKRLLINLRKKHIDRENRQKRLTSTYSLLVQDWLRKVEKIENSQKRKAKDAKNREFFEKIFPKLRKQREDRERFNRVGARVKSEADLEEIMDGLQEQELEDKKMRSYAVVPPLLLDAKQRSIYYINNNGKLDDFAAVYKERQLLNIWTQAEKDIFKEKFLQHPKNFGAIASYLDKKSVCDCVQYYYLSKKTESYKRVLRKTRVTTRSRRNPQSKVNSGNVNSSLAILNTASGVTTRLQREQLQKQEPLQNSTSVSQAHCDMSDFILNPRPHQLNQPLLLPLDKKLEKDKTETKEIKKKKEDEEATDEDMFEPMSNQVIDSKENTAAAQEANSEAMSGGDSENTAAGVACIVCKTESSCTRALPRYQASQYSLKEEDIPPDARVCNLCHCKAVRSRFTNCPILTCPNTKGFRVKRLRPLPCKWADLPPQIKEPIINEFQIDESVTKCCSVCYNRIVRRIGIHTVDTGGSGDSAMPSSPCSLNSWSEEEISNLKRGLKLHGTRWHEVAQIVSTKSYNQCMNFFFKYQKKLGLDQLLPQDMKTSTDERKPVLTDEEESGSSTSSCDEIDAVGVGDSDTTSAPSPVHPPGPLLEEDSKGRSDGTPPPQLIQEGRVSVNSNDLHDRSTTSSSPQGKTTGPGTPSLPPVLIPNREDYDSSATETADEGQGGGETESGANRGPTPKRDEEPSSPLTVKDLMLGVIEMQLKKTQGQGQSTSNPGGAPTISSILKTDHSSVGYLPREKPRQVDNSLATVSVVNTHHSHQSVQELPKEGLVVVQVQQAMRGEQRESEGVTLDLSIKKPRNDNAPQPSASKNVIQHHIPSSTPVQGPHNVFRTSQPSSDHPTYFHQQVLAPPLTPKLSPGIITSAGNTATSKAQCGSIIHGTPVSSPNLYSQPRYEPSQTSLIHHTSPHKETGSITQGTPVHQRGSLYTPQNAEYFHKRLPSSAYYPTRPPAYNVELEQRQIIMNDYITSQQMHAPSSSSGSRNGREKLYYQSPRQGVIQRHNTKPPSPGASHYPPGHEAFSSLVDVAVRQPSLPVPPHSGIPPLSDMKTMQEEKRHLHEGLGERFNRESSHERYSSRESENRYIKENSKIHNPPTSVTPQSQERREMQQQSLIQLRDPSHSIRDQMPINTRDQMSHGSRESYRHLDRGELQQHQMQQSLREQQPIHRERSEHHSQQSQKIRDHHHHIQQQRERDHDIRSSRGQMPNFSQRIIHEPHHSIDQRLIQVSNFREQPTSTQQSSMSSHSSSRGHSQQEQSIDVQQQGSRSRSNEGSTLTAASLIDAIITHQINQSSDSQTTSTSSGTANTQQSQPTRPGDRLFQSFHRECNESNGKISPLKGNVYNSKEEVSKQQQQQQQPQQQQPQHQQQQPPTSQQQQQQSQQQSQQQQSQQPQPPPSHHVVTTSVHIAHQQVLPPNEHMDVYNSGPPQGMRSVLYHGFDPQTWKLRRALQPKDVEQNHPSMPYSSEPPVPLSPLDYVKNRIAEVMRTSEEEGASTKGNESPAPSEINTEESPEPAIISTTSFITQSHTYTYPFSALSLSAGATTGVPPPSIPPPKVTKPITESIPEPAPLLSAQYDPLSDED</sequence>
<feature type="compositionally biased region" description="Polar residues" evidence="4">
    <location>
        <begin position="1063"/>
        <end position="1084"/>
    </location>
</feature>
<feature type="compositionally biased region" description="Basic and acidic residues" evidence="4">
    <location>
        <begin position="1413"/>
        <end position="1449"/>
    </location>
</feature>
<feature type="region of interest" description="Disordered" evidence="4">
    <location>
        <begin position="1590"/>
        <end position="1632"/>
    </location>
</feature>
<feature type="compositionally biased region" description="Basic and acidic residues" evidence="4">
    <location>
        <begin position="1549"/>
        <end position="1559"/>
    </location>
</feature>
<feature type="domain" description="Myb-like" evidence="5">
    <location>
        <begin position="841"/>
        <end position="885"/>
    </location>
</feature>
<dbReference type="InterPro" id="IPR009057">
    <property type="entry name" value="Homeodomain-like_sf"/>
</dbReference>
<evidence type="ECO:0000256" key="4">
    <source>
        <dbReference type="SAM" id="MobiDB-lite"/>
    </source>
</evidence>
<feature type="region of interest" description="Disordered" evidence="4">
    <location>
        <begin position="1898"/>
        <end position="1941"/>
    </location>
</feature>
<dbReference type="GO" id="GO:0005654">
    <property type="term" value="C:nucleoplasm"/>
    <property type="evidence" value="ECO:0007669"/>
    <property type="project" value="UniProtKB-ARBA"/>
</dbReference>
<dbReference type="KEGG" id="clec:106670463"/>
<dbReference type="InterPro" id="IPR017884">
    <property type="entry name" value="SANT_dom"/>
</dbReference>
<feature type="compositionally biased region" description="Basic and acidic residues" evidence="4">
    <location>
        <begin position="649"/>
        <end position="661"/>
    </location>
</feature>
<dbReference type="Pfam" id="PF00249">
    <property type="entry name" value="Myb_DNA-binding"/>
    <property type="match status" value="1"/>
</dbReference>
<dbReference type="PROSITE" id="PS51294">
    <property type="entry name" value="HTH_MYB"/>
    <property type="match status" value="1"/>
</dbReference>
<comment type="subcellular location">
    <subcellularLocation>
        <location evidence="1">Nucleus</location>
    </subcellularLocation>
</comment>
<dbReference type="GO" id="GO:0032991">
    <property type="term" value="C:protein-containing complex"/>
    <property type="evidence" value="ECO:0007669"/>
    <property type="project" value="UniProtKB-ARBA"/>
</dbReference>
<dbReference type="Pfam" id="PF15784">
    <property type="entry name" value="GPS2_interact"/>
    <property type="match status" value="1"/>
</dbReference>
<feature type="region of interest" description="Disordered" evidence="4">
    <location>
        <begin position="649"/>
        <end position="670"/>
    </location>
</feature>